<reference evidence="2 3" key="1">
    <citation type="submission" date="2017-04" db="EMBL/GenBank/DDBJ databases">
        <authorList>
            <person name="Afonso C.L."/>
            <person name="Miller P.J."/>
            <person name="Scott M.A."/>
            <person name="Spackman E."/>
            <person name="Goraichik I."/>
            <person name="Dimitrov K.M."/>
            <person name="Suarez D.L."/>
            <person name="Swayne D.E."/>
        </authorList>
    </citation>
    <scope>NUCLEOTIDE SEQUENCE [LARGE SCALE GENOMIC DNA]</scope>
    <source>
        <strain evidence="2 3">DSM 43828</strain>
    </source>
</reference>
<keyword evidence="3" id="KW-1185">Reference proteome</keyword>
<proteinExistence type="predicted"/>
<dbReference type="EMBL" id="FWXV01000001">
    <property type="protein sequence ID" value="SMC74073.1"/>
    <property type="molecule type" value="Genomic_DNA"/>
</dbReference>
<dbReference type="SMART" id="SM00471">
    <property type="entry name" value="HDc"/>
    <property type="match status" value="1"/>
</dbReference>
<dbReference type="InterPro" id="IPR006674">
    <property type="entry name" value="HD_domain"/>
</dbReference>
<dbReference type="Proteomes" id="UP000192674">
    <property type="component" value="Unassembled WGS sequence"/>
</dbReference>
<dbReference type="PANTHER" id="PTHR11373">
    <property type="entry name" value="DEOXYNUCLEOSIDE TRIPHOSPHATE TRIPHOSPHOHYDROLASE"/>
    <property type="match status" value="1"/>
</dbReference>
<dbReference type="PANTHER" id="PTHR11373:SF4">
    <property type="entry name" value="DEOXYNUCLEOSIDE TRIPHOSPHATE TRIPHOSPHOHYDROLASE SAMHD1"/>
    <property type="match status" value="1"/>
</dbReference>
<dbReference type="GO" id="GO:0006203">
    <property type="term" value="P:dGTP catabolic process"/>
    <property type="evidence" value="ECO:0007669"/>
    <property type="project" value="TreeGrafter"/>
</dbReference>
<dbReference type="Pfam" id="PF01966">
    <property type="entry name" value="HD"/>
    <property type="match status" value="1"/>
</dbReference>
<name>A0A1W2BMM8_KIBAR</name>
<dbReference type="RefSeq" id="WP_084425426.1">
    <property type="nucleotide sequence ID" value="NZ_FWXV01000001.1"/>
</dbReference>
<evidence type="ECO:0000313" key="2">
    <source>
        <dbReference type="EMBL" id="SMC74073.1"/>
    </source>
</evidence>
<feature type="domain" description="HD/PDEase" evidence="1">
    <location>
        <begin position="57"/>
        <end position="265"/>
    </location>
</feature>
<gene>
    <name evidence="2" type="ORF">SAMN05661093_01828</name>
</gene>
<dbReference type="SUPFAM" id="SSF109604">
    <property type="entry name" value="HD-domain/PDEase-like"/>
    <property type="match status" value="1"/>
</dbReference>
<dbReference type="OrthoDB" id="581608at2"/>
<protein>
    <recommendedName>
        <fullName evidence="1">HD/PDEase domain-containing protein</fullName>
    </recommendedName>
</protein>
<accession>A0A1W2BMM8</accession>
<evidence type="ECO:0000259" key="1">
    <source>
        <dbReference type="SMART" id="SM00471"/>
    </source>
</evidence>
<dbReference type="InterPro" id="IPR003607">
    <property type="entry name" value="HD/PDEase_dom"/>
</dbReference>
<dbReference type="InterPro" id="IPR050135">
    <property type="entry name" value="dGTPase-like"/>
</dbReference>
<dbReference type="AlphaFoldDB" id="A0A1W2BMM8"/>
<organism evidence="2 3">
    <name type="scientific">Kibdelosporangium aridum</name>
    <dbReference type="NCBI Taxonomy" id="2030"/>
    <lineage>
        <taxon>Bacteria</taxon>
        <taxon>Bacillati</taxon>
        <taxon>Actinomycetota</taxon>
        <taxon>Actinomycetes</taxon>
        <taxon>Pseudonocardiales</taxon>
        <taxon>Pseudonocardiaceae</taxon>
        <taxon>Kibdelosporangium</taxon>
    </lineage>
</organism>
<dbReference type="CDD" id="cd00077">
    <property type="entry name" value="HDc"/>
    <property type="match status" value="1"/>
</dbReference>
<evidence type="ECO:0000313" key="3">
    <source>
        <dbReference type="Proteomes" id="UP000192674"/>
    </source>
</evidence>
<dbReference type="GO" id="GO:0008832">
    <property type="term" value="F:dGTPase activity"/>
    <property type="evidence" value="ECO:0007669"/>
    <property type="project" value="TreeGrafter"/>
</dbReference>
<sequence length="323" mass="35973">MTRVVGGILGRDGSYRDPMWELDVRLTPLEQQLLRTWEVRRLQFIAHGGASMLTTHQTYSRLEHSLGLFALAAYFDADDLPARAAALLHDIGHLPFSHTFEGLAGLDHHRLGEQRMLGLRPLLASHGMDVDEVIAIEAGSRPSVLRGKRGLKLDHLESFLRSGRVHGRLMEPPPQTLKRLWVSEGAVHTDLATATYLAELATGEARYLCSWEDAVANGVMRGLVARLLSGDLLDRIPWMTDDELWAVLLADPRTSEDAQRLRRDPMGWEVTLDGGTVDDGVDGYAYQVDKLYLTTACVDGVPIEFPAAELPALPWTCRIVWRP</sequence>
<dbReference type="Gene3D" id="1.10.3210.10">
    <property type="entry name" value="Hypothetical protein af1432"/>
    <property type="match status" value="1"/>
</dbReference>